<protein>
    <submittedName>
        <fullName evidence="2">Uncharacterized protein</fullName>
    </submittedName>
</protein>
<evidence type="ECO:0000256" key="1">
    <source>
        <dbReference type="SAM" id="MobiDB-lite"/>
    </source>
</evidence>
<keyword evidence="3" id="KW-1185">Reference proteome</keyword>
<dbReference type="Pfam" id="PF16215">
    <property type="entry name" value="DUF4876"/>
    <property type="match status" value="1"/>
</dbReference>
<name>C2MCE4_9PORP</name>
<dbReference type="STRING" id="596327.PORUE0001_0909"/>
<evidence type="ECO:0000313" key="2">
    <source>
        <dbReference type="EMBL" id="EEK16607.1"/>
    </source>
</evidence>
<dbReference type="eggNOG" id="ENOG502Z9BC">
    <property type="taxonomic scope" value="Bacteria"/>
</dbReference>
<feature type="region of interest" description="Disordered" evidence="1">
    <location>
        <begin position="371"/>
        <end position="396"/>
    </location>
</feature>
<proteinExistence type="predicted"/>
<dbReference type="EMBL" id="ACLR01000174">
    <property type="protein sequence ID" value="EEK16607.1"/>
    <property type="molecule type" value="Genomic_DNA"/>
</dbReference>
<dbReference type="Proteomes" id="UP000003303">
    <property type="component" value="Unassembled WGS sequence"/>
</dbReference>
<gene>
    <name evidence="2" type="ORF">PORUE0001_0909</name>
</gene>
<evidence type="ECO:0000313" key="3">
    <source>
        <dbReference type="Proteomes" id="UP000003303"/>
    </source>
</evidence>
<comment type="caution">
    <text evidence="2">The sequence shown here is derived from an EMBL/GenBank/DDBJ whole genome shotgun (WGS) entry which is preliminary data.</text>
</comment>
<sequence length="396" mass="43862">MLIALSALILGGCKEDPNNPDPNKGTQCKVTVQLGLDKEVELAKLMLTVTDSRTLKKSETEVDKKSRTVELTLDKGTYSFAVSGETVDHRTLVGGKENVVISDAMTLSIPVQIGEAPTSEKSQLIFGDIFFNGETNGRMMHPDQYFMIVNNGEKTEYLDGVCYAVTAQANPMPETPWTKYLADKEELPVRGIYQFPGSGKEYPIKPGEFKIVAATAINHHTEDKPNSVDLSGADFEFLYPDVELPAGDGKTIKITDTDNPDVPNMNIVVDCFSSTGIAHPRGFLPPLLFKVEGDLSAFLKDHVMQVTNKKGETENYYTIPVDLILDGVETGCEGQFKTRALPITVDKGNFYVTGCHRQQLAHRKTEMRNGRTHWIDTNDSTNDYERVQGQKAYPKK</sequence>
<dbReference type="InterPro" id="IPR032627">
    <property type="entry name" value="DUF4876"/>
</dbReference>
<dbReference type="AlphaFoldDB" id="C2MCE4"/>
<accession>C2MCE4</accession>
<organism evidence="2 3">
    <name type="scientific">Porphyromonas uenonis 60-3</name>
    <dbReference type="NCBI Taxonomy" id="596327"/>
    <lineage>
        <taxon>Bacteria</taxon>
        <taxon>Pseudomonadati</taxon>
        <taxon>Bacteroidota</taxon>
        <taxon>Bacteroidia</taxon>
        <taxon>Bacteroidales</taxon>
        <taxon>Porphyromonadaceae</taxon>
        <taxon>Porphyromonas</taxon>
    </lineage>
</organism>
<reference evidence="2 3" key="1">
    <citation type="submission" date="2009-04" db="EMBL/GenBank/DDBJ databases">
        <authorList>
            <person name="Sebastian Y."/>
            <person name="Madupu R."/>
            <person name="Durkin A.S."/>
            <person name="Torralba M."/>
            <person name="Methe B."/>
            <person name="Sutton G.G."/>
            <person name="Strausberg R.L."/>
            <person name="Nelson K.E."/>
        </authorList>
    </citation>
    <scope>NUCLEOTIDE SEQUENCE [LARGE SCALE GENOMIC DNA]</scope>
    <source>
        <strain evidence="2 3">60-3</strain>
    </source>
</reference>